<accession>A0A8H5K8S1</accession>
<evidence type="ECO:0000313" key="10">
    <source>
        <dbReference type="EMBL" id="KAF5568849.1"/>
    </source>
</evidence>
<dbReference type="CDD" id="cd00165">
    <property type="entry name" value="S4"/>
    <property type="match status" value="1"/>
</dbReference>
<evidence type="ECO:0000256" key="3">
    <source>
        <dbReference type="ARBA" id="ARBA00022884"/>
    </source>
</evidence>
<dbReference type="PANTHER" id="PTHR11581">
    <property type="entry name" value="30S/40S RIBOSOMAL PROTEIN S4"/>
    <property type="match status" value="1"/>
</dbReference>
<dbReference type="EMBL" id="JAAOAQ010000076">
    <property type="protein sequence ID" value="KAF5568849.1"/>
    <property type="molecule type" value="Genomic_DNA"/>
</dbReference>
<dbReference type="PANTHER" id="PTHR11581:SF0">
    <property type="entry name" value="SMALL RIBOSOMAL SUBUNIT PROTEIN ES4"/>
    <property type="match status" value="1"/>
</dbReference>
<dbReference type="Pfam" id="PF08071">
    <property type="entry name" value="RS4NT"/>
    <property type="match status" value="1"/>
</dbReference>
<dbReference type="AlphaFoldDB" id="A0A8H5K8S1"/>
<keyword evidence="11" id="KW-1185">Reference proteome</keyword>
<dbReference type="SUPFAM" id="SSF46689">
    <property type="entry name" value="Homeodomain-like"/>
    <property type="match status" value="2"/>
</dbReference>
<gene>
    <name evidence="10" type="ORF">FPHYL_2563</name>
</gene>
<dbReference type="InterPro" id="IPR013843">
    <property type="entry name" value="Ribosomal_eS4_N"/>
</dbReference>
<dbReference type="InterPro" id="IPR041982">
    <property type="entry name" value="Ribosomal_eS4_KOW"/>
</dbReference>
<dbReference type="PROSITE" id="PS51294">
    <property type="entry name" value="HTH_MYB"/>
    <property type="match status" value="1"/>
</dbReference>
<dbReference type="InterPro" id="IPR009057">
    <property type="entry name" value="Homeodomain-like_sf"/>
</dbReference>
<protein>
    <submittedName>
        <fullName evidence="10">MYB DNA-binding domain-containing protein</fullName>
    </submittedName>
</protein>
<feature type="compositionally biased region" description="Basic residues" evidence="7">
    <location>
        <begin position="346"/>
        <end position="355"/>
    </location>
</feature>
<dbReference type="PROSITE" id="PS00528">
    <property type="entry name" value="RIBOSOMAL_S4E"/>
    <property type="match status" value="1"/>
</dbReference>
<keyword evidence="3 6" id="KW-0694">RNA-binding</keyword>
<dbReference type="Gene3D" id="2.40.50.740">
    <property type="match status" value="1"/>
</dbReference>
<dbReference type="Gene3D" id="2.30.30.30">
    <property type="match status" value="1"/>
</dbReference>
<dbReference type="InterPro" id="IPR036986">
    <property type="entry name" value="S4_RNA-bd_sf"/>
</dbReference>
<dbReference type="CDD" id="cd11660">
    <property type="entry name" value="SANT_TRF"/>
    <property type="match status" value="2"/>
</dbReference>
<keyword evidence="10" id="KW-0238">DNA-binding</keyword>
<dbReference type="GO" id="GO:0022627">
    <property type="term" value="C:cytosolic small ribosomal subunit"/>
    <property type="evidence" value="ECO:0007669"/>
    <property type="project" value="TreeGrafter"/>
</dbReference>
<dbReference type="InterPro" id="IPR017930">
    <property type="entry name" value="Myb_dom"/>
</dbReference>
<proteinExistence type="inferred from homology"/>
<feature type="compositionally biased region" description="Low complexity" evidence="7">
    <location>
        <begin position="204"/>
        <end position="219"/>
    </location>
</feature>
<dbReference type="Pfam" id="PF00467">
    <property type="entry name" value="KOW"/>
    <property type="match status" value="1"/>
</dbReference>
<dbReference type="Pfam" id="PF16121">
    <property type="entry name" value="40S_S4_C"/>
    <property type="match status" value="1"/>
</dbReference>
<dbReference type="InterPro" id="IPR014722">
    <property type="entry name" value="Rib_uL2_dom2"/>
</dbReference>
<keyword evidence="2 6" id="KW-0699">rRNA-binding</keyword>
<dbReference type="FunFam" id="2.30.30.30:FF:000005">
    <property type="entry name" value="40S ribosomal protein S4"/>
    <property type="match status" value="1"/>
</dbReference>
<dbReference type="InterPro" id="IPR005824">
    <property type="entry name" value="KOW"/>
</dbReference>
<dbReference type="InterPro" id="IPR038237">
    <property type="entry name" value="Ribosomal_eS4_central_sf"/>
</dbReference>
<dbReference type="SMART" id="SM00739">
    <property type="entry name" value="KOW"/>
    <property type="match status" value="1"/>
</dbReference>
<evidence type="ECO:0000256" key="6">
    <source>
        <dbReference type="PROSITE-ProRule" id="PRU00182"/>
    </source>
</evidence>
<evidence type="ECO:0000256" key="7">
    <source>
        <dbReference type="SAM" id="MobiDB-lite"/>
    </source>
</evidence>
<dbReference type="InterPro" id="IPR013845">
    <property type="entry name" value="Ribosomal_eS4_central_region"/>
</dbReference>
<dbReference type="InterPro" id="IPR001005">
    <property type="entry name" value="SANT/Myb"/>
</dbReference>
<dbReference type="HAMAP" id="MF_00485">
    <property type="entry name" value="Ribosomal_eS4"/>
    <property type="match status" value="1"/>
</dbReference>
<evidence type="ECO:0000256" key="4">
    <source>
        <dbReference type="ARBA" id="ARBA00022980"/>
    </source>
</evidence>
<feature type="region of interest" description="Disordered" evidence="7">
    <location>
        <begin position="329"/>
        <end position="355"/>
    </location>
</feature>
<feature type="compositionally biased region" description="Basic residues" evidence="7">
    <location>
        <begin position="226"/>
        <end position="236"/>
    </location>
</feature>
<dbReference type="GO" id="GO:0003677">
    <property type="term" value="F:DNA binding"/>
    <property type="evidence" value="ECO:0007669"/>
    <property type="project" value="UniProtKB-KW"/>
</dbReference>
<dbReference type="PROSITE" id="PS50889">
    <property type="entry name" value="S4"/>
    <property type="match status" value="1"/>
</dbReference>
<dbReference type="Gene3D" id="3.10.290.10">
    <property type="entry name" value="RNA-binding S4 domain"/>
    <property type="match status" value="1"/>
</dbReference>
<name>A0A8H5K8S1_9HYPO</name>
<evidence type="ECO:0000259" key="9">
    <source>
        <dbReference type="PROSITE" id="PS51294"/>
    </source>
</evidence>
<keyword evidence="4" id="KW-0689">Ribosomal protein</keyword>
<dbReference type="InterPro" id="IPR000876">
    <property type="entry name" value="Ribosomal_eS4"/>
</dbReference>
<dbReference type="Pfam" id="PF00900">
    <property type="entry name" value="Ribosomal_S4e"/>
    <property type="match status" value="1"/>
</dbReference>
<dbReference type="FunFam" id="2.40.50.740:FF:000001">
    <property type="entry name" value="40S ribosomal protein S4"/>
    <property type="match status" value="1"/>
</dbReference>
<dbReference type="OrthoDB" id="1109245at2759"/>
<reference evidence="10 11" key="1">
    <citation type="submission" date="2020-05" db="EMBL/GenBank/DDBJ databases">
        <title>Identification and distribution of gene clusters putatively required for synthesis of sphingolipid metabolism inhibitors in phylogenetically diverse species of the filamentous fungus Fusarium.</title>
        <authorList>
            <person name="Kim H.-S."/>
            <person name="Busman M."/>
            <person name="Brown D.W."/>
            <person name="Divon H."/>
            <person name="Uhlig S."/>
            <person name="Proctor R.H."/>
        </authorList>
    </citation>
    <scope>NUCLEOTIDE SEQUENCE [LARGE SCALE GENOMIC DNA]</scope>
    <source>
        <strain evidence="10 11">NRRL 13617</strain>
    </source>
</reference>
<dbReference type="Proteomes" id="UP000582016">
    <property type="component" value="Unassembled WGS sequence"/>
</dbReference>
<evidence type="ECO:0000259" key="8">
    <source>
        <dbReference type="PROSITE" id="PS50090"/>
    </source>
</evidence>
<comment type="caution">
    <text evidence="10">The sequence shown here is derived from an EMBL/GenBank/DDBJ whole genome shotgun (WGS) entry which is preliminary data.</text>
</comment>
<comment type="similarity">
    <text evidence="1">Belongs to the eukaryotic ribosomal protein eS4 family.</text>
</comment>
<feature type="compositionally biased region" description="Basic and acidic residues" evidence="7">
    <location>
        <begin position="289"/>
        <end position="306"/>
    </location>
</feature>
<feature type="region of interest" description="Disordered" evidence="7">
    <location>
        <begin position="289"/>
        <end position="312"/>
    </location>
</feature>
<dbReference type="PROSITE" id="PS50090">
    <property type="entry name" value="MYB_LIKE"/>
    <property type="match status" value="1"/>
</dbReference>
<evidence type="ECO:0000256" key="1">
    <source>
        <dbReference type="ARBA" id="ARBA00007500"/>
    </source>
</evidence>
<dbReference type="SMART" id="SM00717">
    <property type="entry name" value="SANT"/>
    <property type="match status" value="2"/>
</dbReference>
<evidence type="ECO:0000313" key="11">
    <source>
        <dbReference type="Proteomes" id="UP000582016"/>
    </source>
</evidence>
<sequence length="852" mass="95559">MATIEPRLIHLLNEPTRPQLNRADLPPLHSLAFPSATDRPLAPIEPDTSHRGDRPLADTQSVINAVDLITLTNDDISSEPRKEGNVQDGKIVPASGGFPLRVAPSDSDAVEPTNSISRLLGDGPELLEDVSNKKRLRSLHVKDEFMQLPQPLKKQKAAQQAPVMPPIINGLHEPPPHAALFPPISSDSFDSKDGSHMKVMPDFTQPSAQPSTQASQEAETASVASKTRKRTSKPRRKWSEEETNHLLLGVNRYGVGKWTSILEDTDFMFNDRTAGDLKDRFRTCCPEELRKSSRSLEQDSPSRFDRGSSQTGKTDVHFERILIDGNGASAKDTASTMQQEVDTTPKQKRSRAHRKKMEDLVELGIHGPFKKSHRRERRPFTEQDDMEILQGLEIHGPAWTKIHRDPRFHLSSRQPTDLRDRVRNKYSSVYQRIEKSNLQAREMTRGSDVMVPAVRIPAENSFKPRKATTLEPQMNQSTSREDLSRWPAQQKIETGESMGAGHVFEFGETMPPQFMGGEMDISRLLLDDAKLSPAIPRFGIEGIPGLSPPANTPQKSHIKEGMQHSSNYTNSLFLIPRPSPSSPPTNQPTDTMARGIKKHQKRLSAPSHWLLDKLSGTYAPKPSAGPHKLRDCMPLIVFIRNRLKYALNYRETKAILMQRLVKVDGKVRTDSTYPSGFMDVITIEKTGENFRLVYDTKGRFTVHRIQAEEAEYKLGKVKRVQLGRGGIPFLVTHDARTIRYPDPLIKVNDTVKIDLATGKITDFIKFDTGAVVMVTGGRNMGRVGVITHRERHDGGFNIVHVKDAIDNSFATRESNVFVIGQDKPWISLPKGKGVKLTIAEERDRRRAYAISH</sequence>
<evidence type="ECO:0000256" key="5">
    <source>
        <dbReference type="ARBA" id="ARBA00023274"/>
    </source>
</evidence>
<dbReference type="GO" id="GO:0002181">
    <property type="term" value="P:cytoplasmic translation"/>
    <property type="evidence" value="ECO:0007669"/>
    <property type="project" value="UniProtKB-ARBA"/>
</dbReference>
<feature type="domain" description="Myb-like" evidence="8">
    <location>
        <begin position="230"/>
        <end position="283"/>
    </location>
</feature>
<dbReference type="GO" id="GO:0019843">
    <property type="term" value="F:rRNA binding"/>
    <property type="evidence" value="ECO:0007669"/>
    <property type="project" value="UniProtKB-KW"/>
</dbReference>
<dbReference type="Pfam" id="PF00249">
    <property type="entry name" value="Myb_DNA-binding"/>
    <property type="match status" value="1"/>
</dbReference>
<evidence type="ECO:0000256" key="2">
    <source>
        <dbReference type="ARBA" id="ARBA00022730"/>
    </source>
</evidence>
<dbReference type="Gene3D" id="1.10.10.60">
    <property type="entry name" value="Homeodomain-like"/>
    <property type="match status" value="2"/>
</dbReference>
<feature type="region of interest" description="Disordered" evidence="7">
    <location>
        <begin position="174"/>
        <end position="240"/>
    </location>
</feature>
<dbReference type="FunFam" id="3.10.290.10:FF:000002">
    <property type="entry name" value="40S ribosomal protein S4"/>
    <property type="match status" value="1"/>
</dbReference>
<dbReference type="CDD" id="cd06087">
    <property type="entry name" value="KOW_RPS4"/>
    <property type="match status" value="1"/>
</dbReference>
<feature type="domain" description="HTH myb-type" evidence="9">
    <location>
        <begin position="230"/>
        <end position="289"/>
    </location>
</feature>
<feature type="region of interest" description="Disordered" evidence="7">
    <location>
        <begin position="18"/>
        <end position="55"/>
    </location>
</feature>
<organism evidence="10 11">
    <name type="scientific">Fusarium phyllophilum</name>
    <dbReference type="NCBI Taxonomy" id="47803"/>
    <lineage>
        <taxon>Eukaryota</taxon>
        <taxon>Fungi</taxon>
        <taxon>Dikarya</taxon>
        <taxon>Ascomycota</taxon>
        <taxon>Pezizomycotina</taxon>
        <taxon>Sordariomycetes</taxon>
        <taxon>Hypocreomycetidae</taxon>
        <taxon>Hypocreales</taxon>
        <taxon>Nectriaceae</taxon>
        <taxon>Fusarium</taxon>
        <taxon>Fusarium fujikuroi species complex</taxon>
    </lineage>
</organism>
<feature type="compositionally biased region" description="Polar residues" evidence="7">
    <location>
        <begin position="332"/>
        <end position="344"/>
    </location>
</feature>
<dbReference type="GO" id="GO:0003735">
    <property type="term" value="F:structural constituent of ribosome"/>
    <property type="evidence" value="ECO:0007669"/>
    <property type="project" value="InterPro"/>
</dbReference>
<dbReference type="InterPro" id="IPR018199">
    <property type="entry name" value="Ribosomal_eS4_N_CS"/>
</dbReference>
<keyword evidence="5" id="KW-0687">Ribonucleoprotein</keyword>
<dbReference type="InterPro" id="IPR032277">
    <property type="entry name" value="Ribosomal_eS4_C"/>
</dbReference>